<evidence type="ECO:0000313" key="2">
    <source>
        <dbReference type="Proteomes" id="UP000464507"/>
    </source>
</evidence>
<gene>
    <name evidence="1" type="ORF">BHD05_09050</name>
</gene>
<organism evidence="1 2">
    <name type="scientific">Marisediminicola antarctica</name>
    <dbReference type="NCBI Taxonomy" id="674079"/>
    <lineage>
        <taxon>Bacteria</taxon>
        <taxon>Bacillati</taxon>
        <taxon>Actinomycetota</taxon>
        <taxon>Actinomycetes</taxon>
        <taxon>Micrococcales</taxon>
        <taxon>Microbacteriaceae</taxon>
        <taxon>Marisediminicola</taxon>
    </lineage>
</organism>
<sequence length="296" mass="31762">MARLVESFGGTTDDREGRELLDYLGEFSAAHWDFRRGRERNLASDAALSLTQSVLVVEVAPQLGLTGRERPTRSRYDTMLLTGGMVRAGIVKPRFAAQLLKDGLSVSHIAFLGGFRAFGGDEHALAGELGVDGGDEVEAMVAGMRRAFGSLGDPVVERHVADTPHASWCHYSWSTGGVRLSVVAAPSSEPSARRANTADTFRFWAAHRRSPAERSVLVVTTPIYVPYQAAGAVEALGVEQGLAVETVGVDASSSDLGALTQQFLPQHHLQEVRSAIRAMQALRARVTGIAEHTGTE</sequence>
<dbReference type="AlphaFoldDB" id="A0A7L5AGT7"/>
<evidence type="ECO:0000313" key="1">
    <source>
        <dbReference type="EMBL" id="QHO69768.1"/>
    </source>
</evidence>
<protein>
    <submittedName>
        <fullName evidence="1">Uncharacterized protein</fullName>
    </submittedName>
</protein>
<dbReference type="Proteomes" id="UP000464507">
    <property type="component" value="Chromosome"/>
</dbReference>
<name>A0A7L5AGT7_9MICO</name>
<reference evidence="1 2" key="1">
    <citation type="submission" date="2016-09" db="EMBL/GenBank/DDBJ databases">
        <title>Complete genome sequence of microbes from the polar regions.</title>
        <authorList>
            <person name="Liao L."/>
            <person name="Chen B."/>
        </authorList>
    </citation>
    <scope>NUCLEOTIDE SEQUENCE [LARGE SCALE GENOMIC DNA]</scope>
    <source>
        <strain evidence="1 2">ZS314</strain>
    </source>
</reference>
<proteinExistence type="predicted"/>
<dbReference type="EMBL" id="CP017146">
    <property type="protein sequence ID" value="QHO69768.1"/>
    <property type="molecule type" value="Genomic_DNA"/>
</dbReference>
<keyword evidence="2" id="KW-1185">Reference proteome</keyword>
<accession>A0A7L5AGT7</accession>
<dbReference type="KEGG" id="mant:BHD05_09050"/>